<reference evidence="1 2" key="1">
    <citation type="submission" date="2013-03" db="EMBL/GenBank/DDBJ databases">
        <title>Salinisphaera dokdonensis CL-ES53 Genome Sequencing.</title>
        <authorList>
            <person name="Li C."/>
            <person name="Lai Q."/>
            <person name="Shao Z."/>
        </authorList>
    </citation>
    <scope>NUCLEOTIDE SEQUENCE [LARGE SCALE GENOMIC DNA]</scope>
    <source>
        <strain evidence="1 2">CL-ES53</strain>
    </source>
</reference>
<proteinExistence type="predicted"/>
<comment type="caution">
    <text evidence="1">The sequence shown here is derived from an EMBL/GenBank/DDBJ whole genome shotgun (WGS) entry which is preliminary data.</text>
</comment>
<dbReference type="EMBL" id="APND01000002">
    <property type="protein sequence ID" value="MES1929000.1"/>
    <property type="molecule type" value="Genomic_DNA"/>
</dbReference>
<keyword evidence="2" id="KW-1185">Reference proteome</keyword>
<evidence type="ECO:0000313" key="2">
    <source>
        <dbReference type="Proteomes" id="UP001460888"/>
    </source>
</evidence>
<sequence>MIALGVGAERFAPLLDTPPSTQAAQSDSAISDAFRAKAENLPVRGQGKVSAVLRDDTRGSQHQRFILRLADGHTVLVAHNIDLAPRIPQLQRGDIVRFKGVYEWNPEGGVVHWTHHDPAGRHAGGWLRHNGQVYE</sequence>
<gene>
    <name evidence="1" type="ORF">SADO_07087</name>
</gene>
<dbReference type="Proteomes" id="UP001460888">
    <property type="component" value="Unassembled WGS sequence"/>
</dbReference>
<evidence type="ECO:0008006" key="3">
    <source>
        <dbReference type="Google" id="ProtNLM"/>
    </source>
</evidence>
<organism evidence="1 2">
    <name type="scientific">Salinisphaera dokdonensis CL-ES53</name>
    <dbReference type="NCBI Taxonomy" id="1304272"/>
    <lineage>
        <taxon>Bacteria</taxon>
        <taxon>Pseudomonadati</taxon>
        <taxon>Pseudomonadota</taxon>
        <taxon>Gammaproteobacteria</taxon>
        <taxon>Salinisphaerales</taxon>
        <taxon>Salinisphaeraceae</taxon>
        <taxon>Salinisphaera</taxon>
    </lineage>
</organism>
<dbReference type="Pfam" id="PF11948">
    <property type="entry name" value="DUF3465"/>
    <property type="match status" value="1"/>
</dbReference>
<protein>
    <recommendedName>
        <fullName evidence="3">DNA-binding protein</fullName>
    </recommendedName>
</protein>
<accession>A0ABV2AZD5</accession>
<name>A0ABV2AZD5_9GAMM</name>
<evidence type="ECO:0000313" key="1">
    <source>
        <dbReference type="EMBL" id="MES1929000.1"/>
    </source>
</evidence>
<dbReference type="InterPro" id="IPR021856">
    <property type="entry name" value="DUF3465"/>
</dbReference>